<proteinExistence type="predicted"/>
<dbReference type="AlphaFoldDB" id="A9H8Y0"/>
<evidence type="ECO:0000313" key="2">
    <source>
        <dbReference type="Proteomes" id="UP000001176"/>
    </source>
</evidence>
<dbReference type="EMBL" id="AM889285">
    <property type="protein sequence ID" value="CAP54588.1"/>
    <property type="molecule type" value="Genomic_DNA"/>
</dbReference>
<accession>A9H8Y0</accession>
<gene>
    <name evidence="1" type="ordered locus">GDI0645</name>
</gene>
<organism evidence="1 2">
    <name type="scientific">Gluconacetobacter diazotrophicus (strain ATCC 49037 / DSM 5601 / CCUG 37298 / CIP 103539 / LMG 7603 / PAl5)</name>
    <dbReference type="NCBI Taxonomy" id="272568"/>
    <lineage>
        <taxon>Bacteria</taxon>
        <taxon>Pseudomonadati</taxon>
        <taxon>Pseudomonadota</taxon>
        <taxon>Alphaproteobacteria</taxon>
        <taxon>Acetobacterales</taxon>
        <taxon>Acetobacteraceae</taxon>
        <taxon>Gluconacetobacter</taxon>
    </lineage>
</organism>
<name>A9H8Y0_GLUDA</name>
<protein>
    <submittedName>
        <fullName evidence="1">Uncharacterized protein</fullName>
    </submittedName>
</protein>
<sequence>MDGRPAPLPAGHAMRAGDAYRSGTNHACRASRPSRSVDDIYITPGDRQLRNTTYSDDFNLYAGDDIV</sequence>
<dbReference type="Proteomes" id="UP000001176">
    <property type="component" value="Chromosome"/>
</dbReference>
<reference evidence="1 2" key="1">
    <citation type="journal article" date="2009" name="BMC Genomics">
        <title>Complete genome sequence of the sugarcane nitrogen-fixing endophyte Gluconacetobacter diazotrophicus Pal5.</title>
        <authorList>
            <person name="Bertalan M."/>
            <person name="Albano R."/>
            <person name="Padua V."/>
            <person name="Rouws L."/>
            <person name="Rojas C."/>
            <person name="Hemerly A."/>
            <person name="Teixeira K."/>
            <person name="Schwab S."/>
            <person name="Araujo J."/>
            <person name="Oliveira A."/>
            <person name="Franca L."/>
            <person name="Magalhaes V."/>
            <person name="Alqueres S."/>
            <person name="Cardoso A."/>
            <person name="Almeida W."/>
            <person name="Loureiro M.M."/>
            <person name="Nogueira E."/>
            <person name="Cidade D."/>
            <person name="Oliveira D."/>
            <person name="Simao T."/>
            <person name="Macedo J."/>
            <person name="Valadao A."/>
            <person name="Dreschsel M."/>
            <person name="Freitas F."/>
            <person name="Vidal M."/>
            <person name="Guedes H."/>
            <person name="Rodrigues E."/>
            <person name="Meneses C."/>
            <person name="Brioso P."/>
            <person name="Pozzer L."/>
            <person name="Figueiredo D."/>
            <person name="Montano H."/>
            <person name="Junior J."/>
            <person name="Filho G."/>
            <person name="Flores V."/>
            <person name="Ferreira B."/>
            <person name="Branco A."/>
            <person name="Gonzalez P."/>
            <person name="Guillobel H."/>
            <person name="Lemos M."/>
            <person name="Seibel L."/>
            <person name="Macedo J."/>
            <person name="Alves-Ferreira M."/>
            <person name="Sachetto-Martins G."/>
            <person name="Coelho A."/>
            <person name="Santos E."/>
            <person name="Amaral G."/>
            <person name="Neves A."/>
            <person name="Pacheco A.B."/>
            <person name="Carvalho D."/>
            <person name="Lery L."/>
            <person name="Bisch P."/>
            <person name="Rossle S.C."/>
            <person name="Urmenyi T."/>
            <person name="Kruger W.V."/>
            <person name="Martins O."/>
            <person name="Baldani J.I."/>
            <person name="Ferreira P.C."/>
        </authorList>
    </citation>
    <scope>NUCLEOTIDE SEQUENCE [LARGE SCALE GENOMIC DNA]</scope>
    <source>
        <strain evidence="2">ATCC 49037 / DSM 5601 / CCUG 37298 / CIP 103539 / LMG 7603 / PAl5</strain>
    </source>
</reference>
<keyword evidence="2" id="KW-1185">Reference proteome</keyword>
<evidence type="ECO:0000313" key="1">
    <source>
        <dbReference type="EMBL" id="CAP54588.1"/>
    </source>
</evidence>
<dbReference type="KEGG" id="gdi:GDI0645"/>